<accession>A0A263D1Q2</accession>
<evidence type="ECO:0000313" key="4">
    <source>
        <dbReference type="Proteomes" id="UP000242444"/>
    </source>
</evidence>
<keyword evidence="4" id="KW-1185">Reference proteome</keyword>
<proteinExistence type="inferred from homology"/>
<evidence type="ECO:0000256" key="1">
    <source>
        <dbReference type="RuleBase" id="RU362001"/>
    </source>
</evidence>
<dbReference type="RefSeq" id="WP_094863700.1">
    <property type="nucleotide sequence ID" value="NZ_NKYE01000009.1"/>
</dbReference>
<dbReference type="Gene3D" id="1.10.287.1060">
    <property type="entry name" value="ESAT-6-like"/>
    <property type="match status" value="1"/>
</dbReference>
<gene>
    <name evidence="3" type="ORF">CFN78_16450</name>
</gene>
<dbReference type="EMBL" id="NKYE01000009">
    <property type="protein sequence ID" value="OZM72129.1"/>
    <property type="molecule type" value="Genomic_DNA"/>
</dbReference>
<feature type="region of interest" description="Disordered" evidence="2">
    <location>
        <begin position="1"/>
        <end position="20"/>
    </location>
</feature>
<dbReference type="Proteomes" id="UP000242444">
    <property type="component" value="Unassembled WGS sequence"/>
</dbReference>
<dbReference type="InterPro" id="IPR036689">
    <property type="entry name" value="ESAT-6-like_sf"/>
</dbReference>
<organism evidence="3 4">
    <name type="scientific">Amycolatopsis antarctica</name>
    <dbReference type="NCBI Taxonomy" id="1854586"/>
    <lineage>
        <taxon>Bacteria</taxon>
        <taxon>Bacillati</taxon>
        <taxon>Actinomycetota</taxon>
        <taxon>Actinomycetes</taxon>
        <taxon>Pseudonocardiales</taxon>
        <taxon>Pseudonocardiaceae</taxon>
        <taxon>Amycolatopsis</taxon>
    </lineage>
</organism>
<dbReference type="SUPFAM" id="SSF140453">
    <property type="entry name" value="EsxAB dimer-like"/>
    <property type="match status" value="1"/>
</dbReference>
<comment type="caution">
    <text evidence="3">The sequence shown here is derived from an EMBL/GenBank/DDBJ whole genome shotgun (WGS) entry which is preliminary data.</text>
</comment>
<dbReference type="Pfam" id="PF06013">
    <property type="entry name" value="WXG100"/>
    <property type="match status" value="1"/>
</dbReference>
<evidence type="ECO:0000313" key="3">
    <source>
        <dbReference type="EMBL" id="OZM72129.1"/>
    </source>
</evidence>
<evidence type="ECO:0000256" key="2">
    <source>
        <dbReference type="SAM" id="MobiDB-lite"/>
    </source>
</evidence>
<protein>
    <recommendedName>
        <fullName evidence="1">ESAT-6-like protein</fullName>
    </recommendedName>
</protein>
<name>A0A263D1Q2_9PSEU</name>
<dbReference type="AlphaFoldDB" id="A0A263D1Q2"/>
<comment type="similarity">
    <text evidence="1">Belongs to the WXG100 family.</text>
</comment>
<feature type="compositionally biased region" description="Polar residues" evidence="2">
    <location>
        <begin position="10"/>
        <end position="20"/>
    </location>
</feature>
<reference evidence="3 4" key="1">
    <citation type="submission" date="2017-07" db="EMBL/GenBank/DDBJ databases">
        <title>Amycolatopsis antarcticus sp. nov., isolated from the surface of an Antarcticus brown macroalga.</title>
        <authorList>
            <person name="Wang J."/>
            <person name="Leiva S."/>
            <person name="Huang J."/>
            <person name="Huang Y."/>
        </authorList>
    </citation>
    <scope>NUCLEOTIDE SEQUENCE [LARGE SCALE GENOMIC DNA]</scope>
    <source>
        <strain evidence="3 4">AU-G6</strain>
    </source>
</reference>
<dbReference type="InterPro" id="IPR010310">
    <property type="entry name" value="T7SS_ESAT-6-like"/>
</dbReference>
<dbReference type="NCBIfam" id="TIGR03930">
    <property type="entry name" value="WXG100_ESAT6"/>
    <property type="match status" value="1"/>
</dbReference>
<dbReference type="InParanoid" id="A0A263D1Q2"/>
<sequence>MPEASVSVPGMQQASERISDAASQLRGQLGQFQEAQVRLTSGLTGEAAEVFNGALNSWTSNYEQIQTALTRLQESMRNSIDTYTQTNNANVQAAQDAVQTMNASGGLAGL</sequence>